<feature type="chain" id="PRO_5012436701" evidence="1">
    <location>
        <begin position="22"/>
        <end position="221"/>
    </location>
</feature>
<dbReference type="SUPFAM" id="SSF52266">
    <property type="entry name" value="SGNH hydrolase"/>
    <property type="match status" value="1"/>
</dbReference>
<dbReference type="PANTHER" id="PTHR30383:SF5">
    <property type="entry name" value="SGNH HYDROLASE-TYPE ESTERASE DOMAIN-CONTAINING PROTEIN"/>
    <property type="match status" value="1"/>
</dbReference>
<name>A0A1T4PA10_9BACT</name>
<dbReference type="InterPro" id="IPR036514">
    <property type="entry name" value="SGNH_hydro_sf"/>
</dbReference>
<dbReference type="EMBL" id="FUWH01000005">
    <property type="protein sequence ID" value="SJZ88373.1"/>
    <property type="molecule type" value="Genomic_DNA"/>
</dbReference>
<evidence type="ECO:0000256" key="1">
    <source>
        <dbReference type="SAM" id="SignalP"/>
    </source>
</evidence>
<dbReference type="InterPro" id="IPR051532">
    <property type="entry name" value="Ester_Hydrolysis_Enzymes"/>
</dbReference>
<dbReference type="InterPro" id="IPR013830">
    <property type="entry name" value="SGNH_hydro"/>
</dbReference>
<feature type="signal peptide" evidence="1">
    <location>
        <begin position="1"/>
        <end position="21"/>
    </location>
</feature>
<keyword evidence="4" id="KW-1185">Reference proteome</keyword>
<dbReference type="RefSeq" id="WP_078831552.1">
    <property type="nucleotide sequence ID" value="NZ_FUWH01000005.1"/>
</dbReference>
<dbReference type="PANTHER" id="PTHR30383">
    <property type="entry name" value="THIOESTERASE 1/PROTEASE 1/LYSOPHOSPHOLIPASE L1"/>
    <property type="match status" value="1"/>
</dbReference>
<evidence type="ECO:0000313" key="3">
    <source>
        <dbReference type="EMBL" id="SJZ88373.1"/>
    </source>
</evidence>
<accession>A0A1T4PA10</accession>
<gene>
    <name evidence="3" type="ORF">SAMN04488132_105234</name>
</gene>
<dbReference type="Pfam" id="PF13472">
    <property type="entry name" value="Lipase_GDSL_2"/>
    <property type="match status" value="1"/>
</dbReference>
<evidence type="ECO:0000259" key="2">
    <source>
        <dbReference type="Pfam" id="PF13472"/>
    </source>
</evidence>
<keyword evidence="1" id="KW-0732">Signal</keyword>
<organism evidence="3 4">
    <name type="scientific">Sediminibacterium ginsengisoli</name>
    <dbReference type="NCBI Taxonomy" id="413434"/>
    <lineage>
        <taxon>Bacteria</taxon>
        <taxon>Pseudomonadati</taxon>
        <taxon>Bacteroidota</taxon>
        <taxon>Chitinophagia</taxon>
        <taxon>Chitinophagales</taxon>
        <taxon>Chitinophagaceae</taxon>
        <taxon>Sediminibacterium</taxon>
    </lineage>
</organism>
<dbReference type="OrthoDB" id="9790057at2"/>
<dbReference type="Proteomes" id="UP000190888">
    <property type="component" value="Unassembled WGS sequence"/>
</dbReference>
<evidence type="ECO:0000313" key="4">
    <source>
        <dbReference type="Proteomes" id="UP000190888"/>
    </source>
</evidence>
<dbReference type="Gene3D" id="3.40.50.1110">
    <property type="entry name" value="SGNH hydrolase"/>
    <property type="match status" value="1"/>
</dbReference>
<proteinExistence type="predicted"/>
<dbReference type="AlphaFoldDB" id="A0A1T4PA10"/>
<dbReference type="GO" id="GO:0004622">
    <property type="term" value="F:phosphatidylcholine lysophospholipase activity"/>
    <property type="evidence" value="ECO:0007669"/>
    <property type="project" value="TreeGrafter"/>
</dbReference>
<feature type="domain" description="SGNH hydrolase-type esterase" evidence="2">
    <location>
        <begin position="60"/>
        <end position="208"/>
    </location>
</feature>
<dbReference type="STRING" id="413434.SAMN04488132_105234"/>
<reference evidence="3 4" key="1">
    <citation type="submission" date="2017-02" db="EMBL/GenBank/DDBJ databases">
        <authorList>
            <person name="Peterson S.W."/>
        </authorList>
    </citation>
    <scope>NUCLEOTIDE SEQUENCE [LARGE SCALE GENOMIC DNA]</scope>
    <source>
        <strain evidence="3 4">DSM 22335</strain>
    </source>
</reference>
<protein>
    <submittedName>
        <fullName evidence="3">Lysophospholipase L1</fullName>
    </submittedName>
</protein>
<sequence length="221" mass="25413">MKKLNILLLILFLSGSLKLVAQDKPDFWDDVQVIKQYDKMFSQPKGAILFTGSSSIRLWSDLGSMFRNYTVINRGVGGAVTNDIDRYVEDIIVPYKPRQIVLYIGENDVLKAPNGDTIFLRFKKLFEHIRSRLPDVPVVYIAIKPSPSRVQYLPVAIRANELISAYLKEQTHTAFVDVFKPMLDAKGQPRPELFKSDMLHMNTEGYKIWQKLIQPLLIKEK</sequence>